<evidence type="ECO:0000313" key="2">
    <source>
        <dbReference type="Proteomes" id="UP000228496"/>
    </source>
</evidence>
<evidence type="ECO:0008006" key="3">
    <source>
        <dbReference type="Google" id="ProtNLM"/>
    </source>
</evidence>
<proteinExistence type="predicted"/>
<dbReference type="Gene3D" id="3.20.20.150">
    <property type="entry name" value="Divalent-metal-dependent TIM barrel enzymes"/>
    <property type="match status" value="1"/>
</dbReference>
<protein>
    <recommendedName>
        <fullName evidence="3">Xylose isomerase-like TIM barrel domain-containing protein</fullName>
    </recommendedName>
</protein>
<organism evidence="1 2">
    <name type="scientific">Candidatus Yanofskybacteria bacterium CG10_big_fil_rev_8_21_14_0_10_36_16</name>
    <dbReference type="NCBI Taxonomy" id="1975096"/>
    <lineage>
        <taxon>Bacteria</taxon>
        <taxon>Candidatus Yanofskyibacteriota</taxon>
    </lineage>
</organism>
<name>A0A2J0Q7F1_9BACT</name>
<gene>
    <name evidence="1" type="ORF">COV29_01855</name>
</gene>
<comment type="caution">
    <text evidence="1">The sequence shown here is derived from an EMBL/GenBank/DDBJ whole genome shotgun (WGS) entry which is preliminary data.</text>
</comment>
<dbReference type="EMBL" id="PCXQ01000004">
    <property type="protein sequence ID" value="PJE51002.1"/>
    <property type="molecule type" value="Genomic_DNA"/>
</dbReference>
<sequence length="241" mass="27688">MNFRVGFSTGCLYQDVPNIKDALRVIRNLGCNAVELNFIKAKDLTLETVKTLDPDDFEGFDYVSLHAPSSGVVYEMSKPTDEIFLKIHLVNDIRKLDNVVFHPDTLVHPDILLRLGINYSLENMDKRKKDRRYPQELLPLMLCLSNAGFVFDINHALSIDRVNLWMRYINENAGSTFGERLRHVHLSGYQGYHDPLFKTGQRNLVEEVAKLSHVPIIIESVVGLNEIEREFQYVLDVLAEK</sequence>
<accession>A0A2J0Q7F1</accession>
<reference evidence="1 2" key="1">
    <citation type="submission" date="2017-09" db="EMBL/GenBank/DDBJ databases">
        <title>Depth-based differentiation of microbial function through sediment-hosted aquifers and enrichment of novel symbionts in the deep terrestrial subsurface.</title>
        <authorList>
            <person name="Probst A.J."/>
            <person name="Ladd B."/>
            <person name="Jarett J.K."/>
            <person name="Geller-Mcgrath D.E."/>
            <person name="Sieber C.M."/>
            <person name="Emerson J.B."/>
            <person name="Anantharaman K."/>
            <person name="Thomas B.C."/>
            <person name="Malmstrom R."/>
            <person name="Stieglmeier M."/>
            <person name="Klingl A."/>
            <person name="Woyke T."/>
            <person name="Ryan C.M."/>
            <person name="Banfield J.F."/>
        </authorList>
    </citation>
    <scope>NUCLEOTIDE SEQUENCE [LARGE SCALE GENOMIC DNA]</scope>
    <source>
        <strain evidence="1">CG10_big_fil_rev_8_21_14_0_10_36_16</strain>
    </source>
</reference>
<dbReference type="Proteomes" id="UP000228496">
    <property type="component" value="Unassembled WGS sequence"/>
</dbReference>
<dbReference type="AlphaFoldDB" id="A0A2J0Q7F1"/>
<evidence type="ECO:0000313" key="1">
    <source>
        <dbReference type="EMBL" id="PJE51002.1"/>
    </source>
</evidence>
<dbReference type="SUPFAM" id="SSF51658">
    <property type="entry name" value="Xylose isomerase-like"/>
    <property type="match status" value="1"/>
</dbReference>
<dbReference type="InterPro" id="IPR036237">
    <property type="entry name" value="Xyl_isomerase-like_sf"/>
</dbReference>